<evidence type="ECO:0000313" key="6">
    <source>
        <dbReference type="Proteomes" id="UP000265801"/>
    </source>
</evidence>
<comment type="catalytic activity">
    <reaction evidence="4">
        <text>L-glutaminyl-[protein] + L-lysyl-[protein] = [protein]-L-lysyl-N(6)-5-L-glutamyl-[protein] + NH4(+)</text>
        <dbReference type="Rhea" id="RHEA:54816"/>
        <dbReference type="Rhea" id="RHEA-COMP:9752"/>
        <dbReference type="Rhea" id="RHEA-COMP:10207"/>
        <dbReference type="Rhea" id="RHEA-COMP:14005"/>
        <dbReference type="ChEBI" id="CHEBI:28938"/>
        <dbReference type="ChEBI" id="CHEBI:29969"/>
        <dbReference type="ChEBI" id="CHEBI:30011"/>
        <dbReference type="ChEBI" id="CHEBI:138370"/>
        <dbReference type="EC" id="2.3.2.13"/>
    </reaction>
</comment>
<keyword evidence="1 4" id="KW-0808">Transferase</keyword>
<evidence type="ECO:0000256" key="2">
    <source>
        <dbReference type="ARBA" id="ARBA00022969"/>
    </source>
</evidence>
<keyword evidence="6" id="KW-1185">Reference proteome</keyword>
<accession>A0A3A1QZ92</accession>
<dbReference type="Proteomes" id="UP000265801">
    <property type="component" value="Unassembled WGS sequence"/>
</dbReference>
<dbReference type="GO" id="GO:0030435">
    <property type="term" value="P:sporulation resulting in formation of a cellular spore"/>
    <property type="evidence" value="ECO:0007669"/>
    <property type="project" value="UniProtKB-UniRule"/>
</dbReference>
<dbReference type="GO" id="GO:0003810">
    <property type="term" value="F:protein-glutamine gamma-glutamyltransferase activity"/>
    <property type="evidence" value="ECO:0007669"/>
    <property type="project" value="UniProtKB-UniRule"/>
</dbReference>
<dbReference type="HAMAP" id="MF_00727">
    <property type="entry name" value="Tgl"/>
    <property type="match status" value="1"/>
</dbReference>
<evidence type="ECO:0000256" key="1">
    <source>
        <dbReference type="ARBA" id="ARBA00022679"/>
    </source>
</evidence>
<evidence type="ECO:0000256" key="3">
    <source>
        <dbReference type="ARBA" id="ARBA00023315"/>
    </source>
</evidence>
<dbReference type="EMBL" id="QXIR01000016">
    <property type="protein sequence ID" value="RIW32730.1"/>
    <property type="molecule type" value="Genomic_DNA"/>
</dbReference>
<dbReference type="AlphaFoldDB" id="A0A3A1QZ92"/>
<keyword evidence="3 4" id="KW-0012">Acyltransferase</keyword>
<keyword evidence="2 4" id="KW-0749">Sporulation</keyword>
<dbReference type="OrthoDB" id="1845399at2"/>
<comment type="similarity">
    <text evidence="4">Belongs to the bacillus TGase family.</text>
</comment>
<dbReference type="Pfam" id="PF20085">
    <property type="entry name" value="TGL"/>
    <property type="match status" value="1"/>
</dbReference>
<evidence type="ECO:0000313" key="5">
    <source>
        <dbReference type="EMBL" id="RIW32730.1"/>
    </source>
</evidence>
<sequence length="285" mass="32725">MGNEMIQIAGRPYQNLNSLNLDNLENGIANKMADANTVYSYPSQKDFLFELRYRKHMIESSKQMSEGKAVFTTFAYAACNPACWNLTGAGGFMLKDGVNPSDAITDIFTNSQQYAFECATACVILFYHAVLKTISRPDFNRLFQNLYLYSWHTDPDLGLHTFYGDHILPGDVVYFSNPDYSQENPWYRGENAVLMEDGRYFGHGLGIMTGDEIIDFLNEMRREGSSQPAYLTNLITRLSFNSTAGYGVSQWSRQKKHHWVAHHNKDSISRMRYQRYLYKGHSSQR</sequence>
<protein>
    <recommendedName>
        <fullName evidence="4">Protein-glutamine gamma-glutamyltransferase</fullName>
        <ecNumber evidence="4">2.3.2.13</ecNumber>
    </recommendedName>
    <alternativeName>
        <fullName evidence="4">Transglutaminase</fullName>
        <shortName evidence="4">TGase</shortName>
    </alternativeName>
</protein>
<dbReference type="EC" id="2.3.2.13" evidence="4"/>
<proteinExistence type="inferred from homology"/>
<reference evidence="5 6" key="1">
    <citation type="submission" date="2018-09" db="EMBL/GenBank/DDBJ databases">
        <title>Bacillus saliacetes sp. nov., isolated from Thai shrimp paste (Ka-pi).</title>
        <authorList>
            <person name="Daroonpunt R."/>
            <person name="Tanasupawat S."/>
            <person name="Yiamsombut S."/>
        </authorList>
    </citation>
    <scope>NUCLEOTIDE SEQUENCE [LARGE SCALE GENOMIC DNA]</scope>
    <source>
        <strain evidence="5 6">SKP7-4</strain>
    </source>
</reference>
<evidence type="ECO:0000256" key="4">
    <source>
        <dbReference type="HAMAP-Rule" id="MF_00727"/>
    </source>
</evidence>
<name>A0A3A1QZ92_9BACI</name>
<dbReference type="InterPro" id="IPR020916">
    <property type="entry name" value="Gln_gamma-glutamylTfrase_bac"/>
</dbReference>
<comment type="caution">
    <text evidence="5">The sequence shown here is derived from an EMBL/GenBank/DDBJ whole genome shotgun (WGS) entry which is preliminary data.</text>
</comment>
<gene>
    <name evidence="4" type="primary">tgl</name>
    <name evidence="5" type="ORF">D3H55_12700</name>
</gene>
<comment type="function">
    <text evidence="4">Probably plays a role in the assembly of the spore coat proteins by catalyzing epsilon-(gamma-glutamyl)lysine cross-links.</text>
</comment>
<dbReference type="NCBIfam" id="NF002869">
    <property type="entry name" value="PRK03187.1"/>
    <property type="match status" value="1"/>
</dbReference>
<organism evidence="5 6">
    <name type="scientific">Bacillus salacetis</name>
    <dbReference type="NCBI Taxonomy" id="2315464"/>
    <lineage>
        <taxon>Bacteria</taxon>
        <taxon>Bacillati</taxon>
        <taxon>Bacillota</taxon>
        <taxon>Bacilli</taxon>
        <taxon>Bacillales</taxon>
        <taxon>Bacillaceae</taxon>
        <taxon>Bacillus</taxon>
    </lineage>
</organism>